<dbReference type="EMBL" id="BPFH01000012">
    <property type="protein sequence ID" value="GIT97133.1"/>
    <property type="molecule type" value="Genomic_DNA"/>
</dbReference>
<evidence type="ECO:0000313" key="2">
    <source>
        <dbReference type="Proteomes" id="UP000786693"/>
    </source>
</evidence>
<evidence type="ECO:0000313" key="1">
    <source>
        <dbReference type="EMBL" id="GIT97133.1"/>
    </source>
</evidence>
<dbReference type="Proteomes" id="UP000786693">
    <property type="component" value="Unassembled WGS sequence"/>
</dbReference>
<proteinExistence type="predicted"/>
<keyword evidence="2" id="KW-1185">Reference proteome</keyword>
<organism evidence="1 2">
    <name type="scientific">Jannaschia pagri</name>
    <dbReference type="NCBI Taxonomy" id="2829797"/>
    <lineage>
        <taxon>Bacteria</taxon>
        <taxon>Pseudomonadati</taxon>
        <taxon>Pseudomonadota</taxon>
        <taxon>Alphaproteobacteria</taxon>
        <taxon>Rhodobacterales</taxon>
        <taxon>Roseobacteraceae</taxon>
        <taxon>Jannaschia</taxon>
    </lineage>
</organism>
<accession>A0ABQ4NRV7</accession>
<name>A0ABQ4NRV7_9RHOB</name>
<gene>
    <name evidence="1" type="ORF">JANAI62_37560</name>
</gene>
<sequence>MGAEFHTDERAVLIVGRLRAVPQKGAADVIGRTCKLAAIIVAVPEGLGMGQMCRNPCLEKQGTDPAQRGPSAKRPKAILRGGKVGQVDRDPLRHRDGAQPFCAALFEGVEDDQPFLGIDAIPAQRQRLGKAATGYVEELTEQTEVFRGFARCCEHLALHFLGKALAVQVQLGAELRR</sequence>
<reference evidence="1 2" key="1">
    <citation type="submission" date="2021-05" db="EMBL/GenBank/DDBJ databases">
        <title>Bacteria Genome sequencing.</title>
        <authorList>
            <person name="Takabe Y."/>
            <person name="Nakajima Y."/>
            <person name="Suzuki S."/>
            <person name="Shiozaki T."/>
        </authorList>
    </citation>
    <scope>NUCLEOTIDE SEQUENCE [LARGE SCALE GENOMIC DNA]</scope>
    <source>
        <strain evidence="1 2">AI_62</strain>
    </source>
</reference>
<comment type="caution">
    <text evidence="1">The sequence shown here is derived from an EMBL/GenBank/DDBJ whole genome shotgun (WGS) entry which is preliminary data.</text>
</comment>
<protein>
    <submittedName>
        <fullName evidence="1">Uncharacterized protein</fullName>
    </submittedName>
</protein>